<evidence type="ECO:0000313" key="3">
    <source>
        <dbReference type="EMBL" id="HGZ44344.1"/>
    </source>
</evidence>
<gene>
    <name evidence="3" type="ORF">ENR23_13175</name>
</gene>
<dbReference type="EMBL" id="DSQF01000026">
    <property type="protein sequence ID" value="HGZ44344.1"/>
    <property type="molecule type" value="Genomic_DNA"/>
</dbReference>
<dbReference type="InterPro" id="IPR003018">
    <property type="entry name" value="GAF"/>
</dbReference>
<dbReference type="SUPFAM" id="SSF55781">
    <property type="entry name" value="GAF domain-like"/>
    <property type="match status" value="1"/>
</dbReference>
<evidence type="ECO:0000256" key="1">
    <source>
        <dbReference type="SAM" id="Coils"/>
    </source>
</evidence>
<evidence type="ECO:0000259" key="2">
    <source>
        <dbReference type="SMART" id="SM00065"/>
    </source>
</evidence>
<keyword evidence="1" id="KW-0175">Coiled coil</keyword>
<feature type="coiled-coil region" evidence="1">
    <location>
        <begin position="196"/>
        <end position="230"/>
    </location>
</feature>
<dbReference type="Gene3D" id="3.30.450.40">
    <property type="match status" value="1"/>
</dbReference>
<dbReference type="InterPro" id="IPR029016">
    <property type="entry name" value="GAF-like_dom_sf"/>
</dbReference>
<dbReference type="AlphaFoldDB" id="A0A832I6A3"/>
<name>A0A832I6A3_UNCEI</name>
<accession>A0A832I6A3</accession>
<comment type="caution">
    <text evidence="3">The sequence shown here is derived from an EMBL/GenBank/DDBJ whole genome shotgun (WGS) entry which is preliminary data.</text>
</comment>
<feature type="domain" description="GAF" evidence="2">
    <location>
        <begin position="302"/>
        <end position="449"/>
    </location>
</feature>
<sequence length="452" mass="51033">MSKFDLRDISERLSTSKNTEAVLFEFLGYLQTVRNDWRASLAFYEVSRDALVNVYQRQGQRLMRKDLNLPVDQLPARLVRKFFHPSAYFNHSDRKSLLAHLFQTSPFYEVNPHEAPQLRAIAPIPTWASAVCLPIADQDDIIAMLLVASEKKGAFTGKVMSDLLPVKAVVTLALSQHLHKARLGSIPEDWSLPTAAQDFHAKVKALDKRAQELERENLDKAQRVEQLIGEISRLDKSSSLYKQELDRVKLALGALEEQTVAATEQLSEAYLRLDATQCRLDALQQTMGFLREVCQVLAQEHDPDTFARTMVSWFCEHFGVERCSLMKLDASQETMHIAAHRGIDPQLARQVKVRVGQGIAGWVAHNRRPLYVRVREDGGPEMHTGQDAYNSDSFISVPLVHNNRLFGVLNLSNKKNGEPFEEVDFDRAVIAGSLLALTVGHQEAQKRVAVWS</sequence>
<protein>
    <submittedName>
        <fullName evidence="3">GAF domain-containing protein</fullName>
    </submittedName>
</protein>
<organism evidence="3">
    <name type="scientific">Eiseniibacteriota bacterium</name>
    <dbReference type="NCBI Taxonomy" id="2212470"/>
    <lineage>
        <taxon>Bacteria</taxon>
        <taxon>Candidatus Eiseniibacteriota</taxon>
    </lineage>
</organism>
<dbReference type="SMART" id="SM00065">
    <property type="entry name" value="GAF"/>
    <property type="match status" value="1"/>
</dbReference>
<proteinExistence type="predicted"/>
<dbReference type="Pfam" id="PF13185">
    <property type="entry name" value="GAF_2"/>
    <property type="match status" value="1"/>
</dbReference>
<reference evidence="3" key="1">
    <citation type="journal article" date="2020" name="mSystems">
        <title>Genome- and Community-Level Interaction Insights into Carbon Utilization and Element Cycling Functions of Hydrothermarchaeota in Hydrothermal Sediment.</title>
        <authorList>
            <person name="Zhou Z."/>
            <person name="Liu Y."/>
            <person name="Xu W."/>
            <person name="Pan J."/>
            <person name="Luo Z.H."/>
            <person name="Li M."/>
        </authorList>
    </citation>
    <scope>NUCLEOTIDE SEQUENCE [LARGE SCALE GENOMIC DNA]</scope>
    <source>
        <strain evidence="3">SpSt-381</strain>
    </source>
</reference>